<dbReference type="SUPFAM" id="SSF53933">
    <property type="entry name" value="Microbial ribonucleases"/>
    <property type="match status" value="1"/>
</dbReference>
<reference evidence="4 5" key="1">
    <citation type="journal article" date="2015" name="Antonie Van Leeuwenhoek">
        <title>Streptomyces klenkii sp. nov., isolated from deep marine sediment.</title>
        <authorList>
            <person name="Veyisoglu A."/>
            <person name="Sahin N."/>
        </authorList>
    </citation>
    <scope>NUCLEOTIDE SEQUENCE [LARGE SCALE GENOMIC DNA]</scope>
    <source>
        <strain evidence="4 5">KCTC 29202</strain>
    </source>
</reference>
<evidence type="ECO:0000256" key="3">
    <source>
        <dbReference type="SAM" id="SignalP"/>
    </source>
</evidence>
<feature type="chain" id="PRO_5017448432" evidence="3">
    <location>
        <begin position="36"/>
        <end position="151"/>
    </location>
</feature>
<keyword evidence="5" id="KW-1185">Reference proteome</keyword>
<evidence type="ECO:0000313" key="4">
    <source>
        <dbReference type="EMBL" id="RKN72569.1"/>
    </source>
</evidence>
<dbReference type="GO" id="GO:0016787">
    <property type="term" value="F:hydrolase activity"/>
    <property type="evidence" value="ECO:0007669"/>
    <property type="project" value="UniProtKB-KW"/>
</dbReference>
<dbReference type="InterPro" id="IPR000026">
    <property type="entry name" value="N1-like"/>
</dbReference>
<comment type="caution">
    <text evidence="4">The sequence shown here is derived from an EMBL/GenBank/DDBJ whole genome shotgun (WGS) entry which is preliminary data.</text>
</comment>
<accession>A0A3B0BJU2</accession>
<name>A0A3B0BJU2_9ACTN</name>
<gene>
    <name evidence="4" type="ORF">D7231_13815</name>
</gene>
<dbReference type="EMBL" id="RBAM01000005">
    <property type="protein sequence ID" value="RKN72569.1"/>
    <property type="molecule type" value="Genomic_DNA"/>
</dbReference>
<dbReference type="GO" id="GO:0004521">
    <property type="term" value="F:RNA endonuclease activity"/>
    <property type="evidence" value="ECO:0007669"/>
    <property type="project" value="InterPro"/>
</dbReference>
<organism evidence="4 5">
    <name type="scientific">Streptomyces klenkii</name>
    <dbReference type="NCBI Taxonomy" id="1420899"/>
    <lineage>
        <taxon>Bacteria</taxon>
        <taxon>Bacillati</taxon>
        <taxon>Actinomycetota</taxon>
        <taxon>Actinomycetes</taxon>
        <taxon>Kitasatosporales</taxon>
        <taxon>Streptomycetaceae</taxon>
        <taxon>Streptomyces</taxon>
    </lineage>
</organism>
<keyword evidence="2" id="KW-0378">Hydrolase</keyword>
<keyword evidence="3" id="KW-0732">Signal</keyword>
<dbReference type="Pfam" id="PF00545">
    <property type="entry name" value="Ribonuclease"/>
    <property type="match status" value="1"/>
</dbReference>
<evidence type="ECO:0000313" key="5">
    <source>
        <dbReference type="Proteomes" id="UP000270343"/>
    </source>
</evidence>
<dbReference type="Gene3D" id="3.10.450.30">
    <property type="entry name" value="Microbial ribonucleases"/>
    <property type="match status" value="1"/>
</dbReference>
<feature type="signal peptide" evidence="3">
    <location>
        <begin position="1"/>
        <end position="35"/>
    </location>
</feature>
<dbReference type="AlphaFoldDB" id="A0A3B0BJU2"/>
<dbReference type="RefSeq" id="WP_120755716.1">
    <property type="nucleotide sequence ID" value="NZ_JBFADQ010000013.1"/>
</dbReference>
<dbReference type="CDD" id="cd00607">
    <property type="entry name" value="RNase_Sa"/>
    <property type="match status" value="1"/>
</dbReference>
<sequence>MKSTPHRTARSSRFARAAVLAALTSALFAGGTAVAAPLTAQAAPVAATAHAPAVKKATGSVCKSGLPSQADDTLRLIDEGGPFPYPKDGTVFSNREGVLPKQSSGYYHEYTVITPGSPDRGARRIVAGEGDHEDYYTGDHYATFNLIDFTC</sequence>
<keyword evidence="1" id="KW-0540">Nuclease</keyword>
<protein>
    <submittedName>
        <fullName evidence="4">Ribonuclease</fullName>
    </submittedName>
</protein>
<evidence type="ECO:0000256" key="2">
    <source>
        <dbReference type="ARBA" id="ARBA00022801"/>
    </source>
</evidence>
<dbReference type="InterPro" id="IPR016191">
    <property type="entry name" value="Ribonuclease/ribotoxin"/>
</dbReference>
<proteinExistence type="predicted"/>
<dbReference type="OrthoDB" id="5326845at2"/>
<dbReference type="Proteomes" id="UP000270343">
    <property type="component" value="Unassembled WGS sequence"/>
</dbReference>
<dbReference type="GO" id="GO:0003723">
    <property type="term" value="F:RNA binding"/>
    <property type="evidence" value="ECO:0007669"/>
    <property type="project" value="InterPro"/>
</dbReference>
<evidence type="ECO:0000256" key="1">
    <source>
        <dbReference type="ARBA" id="ARBA00022722"/>
    </source>
</evidence>